<dbReference type="AlphaFoldDB" id="A0A5S4F4A8"/>
<keyword evidence="2" id="KW-1185">Reference proteome</keyword>
<dbReference type="EMBL" id="VCKY01000170">
    <property type="protein sequence ID" value="TMR10982.1"/>
    <property type="molecule type" value="Genomic_DNA"/>
</dbReference>
<evidence type="ECO:0000313" key="2">
    <source>
        <dbReference type="Proteomes" id="UP000309128"/>
    </source>
</evidence>
<gene>
    <name evidence="1" type="ORF">ETD86_37335</name>
</gene>
<comment type="caution">
    <text evidence="1">The sequence shown here is derived from an EMBL/GenBank/DDBJ whole genome shotgun (WGS) entry which is preliminary data.</text>
</comment>
<reference evidence="1 2" key="1">
    <citation type="submission" date="2019-05" db="EMBL/GenBank/DDBJ databases">
        <title>Draft genome sequence of Nonomuraea turkmeniaca DSM 43926.</title>
        <authorList>
            <person name="Saricaoglu S."/>
            <person name="Isik K."/>
        </authorList>
    </citation>
    <scope>NUCLEOTIDE SEQUENCE [LARGE SCALE GENOMIC DNA]</scope>
    <source>
        <strain evidence="1 2">DSM 43926</strain>
    </source>
</reference>
<accession>A0A5S4F4A8</accession>
<dbReference type="OrthoDB" id="3534347at2"/>
<evidence type="ECO:0000313" key="1">
    <source>
        <dbReference type="EMBL" id="TMR10982.1"/>
    </source>
</evidence>
<dbReference type="RefSeq" id="WP_138671359.1">
    <property type="nucleotide sequence ID" value="NZ_VCKY01000170.1"/>
</dbReference>
<name>A0A5S4F4A8_9ACTN</name>
<sequence length="208" mass="23387">MRDQLVVTGDAMVDAYLALARFVRCPQRSLEAAEEVLTEAQQFDRKHNGCYGTAEDRQRAEKRYDEAKQALDLARDAEDKAAGEARQASPRLFDLAEDEVTGLWEDFYGPSGAAYDRSKDDMPDDDTPWCALEPGTMVQIRYLTTGQVVTWQFVELGEPHPDNGALRIARYVERSRWRATPALVELAVDPEAPVGLHARSKYMTIAHP</sequence>
<dbReference type="Proteomes" id="UP000309128">
    <property type="component" value="Unassembled WGS sequence"/>
</dbReference>
<proteinExistence type="predicted"/>
<organism evidence="1 2">
    <name type="scientific">Nonomuraea turkmeniaca</name>
    <dbReference type="NCBI Taxonomy" id="103838"/>
    <lineage>
        <taxon>Bacteria</taxon>
        <taxon>Bacillati</taxon>
        <taxon>Actinomycetota</taxon>
        <taxon>Actinomycetes</taxon>
        <taxon>Streptosporangiales</taxon>
        <taxon>Streptosporangiaceae</taxon>
        <taxon>Nonomuraea</taxon>
    </lineage>
</organism>
<protein>
    <submittedName>
        <fullName evidence="1">Uncharacterized protein</fullName>
    </submittedName>
</protein>